<accession>A0A9P1R7M1</accession>
<proteinExistence type="predicted"/>
<gene>
    <name evidence="1" type="ORF">PAERUG_P19_London_7_VIM_2_05_10_05150</name>
</gene>
<evidence type="ECO:0000313" key="2">
    <source>
        <dbReference type="Proteomes" id="UP000045039"/>
    </source>
</evidence>
<organism evidence="1 2">
    <name type="scientific">Pseudomonas aeruginosa</name>
    <dbReference type="NCBI Taxonomy" id="287"/>
    <lineage>
        <taxon>Bacteria</taxon>
        <taxon>Pseudomonadati</taxon>
        <taxon>Pseudomonadota</taxon>
        <taxon>Gammaproteobacteria</taxon>
        <taxon>Pseudomonadales</taxon>
        <taxon>Pseudomonadaceae</taxon>
        <taxon>Pseudomonas</taxon>
    </lineage>
</organism>
<sequence>MMNPLREPSAFTPNYWAERVAVLQAAVKSESCDSDPVLLEIALEGAENVLQMEAELLDQPLVGWTYNDNEISDVVAARSAAQALAILQAGFPEQTYYPECIEPVNENGFPNRTWCFDENPDEKLPWSEFIKRITIPRHLAGVFF</sequence>
<comment type="caution">
    <text evidence="1">The sequence shown here is derived from an EMBL/GenBank/DDBJ whole genome shotgun (WGS) entry which is preliminary data.</text>
</comment>
<dbReference type="EMBL" id="CVVU01000234">
    <property type="protein sequence ID" value="CRP65680.1"/>
    <property type="molecule type" value="Genomic_DNA"/>
</dbReference>
<protein>
    <submittedName>
        <fullName evidence="1">Uncharacterized protein</fullName>
    </submittedName>
</protein>
<dbReference type="AlphaFoldDB" id="A0A9P1R7M1"/>
<evidence type="ECO:0000313" key="1">
    <source>
        <dbReference type="EMBL" id="CRP65680.1"/>
    </source>
</evidence>
<name>A0A9P1R7M1_PSEAI</name>
<reference evidence="2" key="1">
    <citation type="submission" date="2015-06" db="EMBL/GenBank/DDBJ databases">
        <authorList>
            <person name="Radhakrishnan Rajesh"/>
            <person name="Underwood Anthony"/>
            <person name="Al-Shahib Ali"/>
        </authorList>
    </citation>
    <scope>NUCLEOTIDE SEQUENCE [LARGE SCALE GENOMIC DNA]</scope>
    <source>
        <strain evidence="2">P19_London_7_VIM_2_05_10</strain>
    </source>
</reference>
<dbReference type="Proteomes" id="UP000045039">
    <property type="component" value="Unassembled WGS sequence"/>
</dbReference>
<dbReference type="RefSeq" id="WP_023100664.1">
    <property type="nucleotide sequence ID" value="NZ_BSAZ01000023.1"/>
</dbReference>